<reference evidence="2 3" key="1">
    <citation type="submission" date="2019-08" db="EMBL/GenBank/DDBJ databases">
        <title>Tsukamurella conjunctivitidis sp. nov., Tsukamurella assacharolytica sp. nov. and Tsukamurella sputae sp. nov. isolated from patients with conjunctivitis, bacteraemia (lymphoma) and respiratory infection (sputum) in Hong Kong.</title>
        <authorList>
            <person name="Fok K.M.N."/>
            <person name="Fong J.Y.H."/>
        </authorList>
    </citation>
    <scope>NUCLEOTIDE SEQUENCE [LARGE SCALE GENOMIC DNA]</scope>
    <source>
        <strain evidence="2 3">HKU70</strain>
    </source>
</reference>
<comment type="caution">
    <text evidence="2">The sequence shown here is derived from an EMBL/GenBank/DDBJ whole genome shotgun (WGS) entry which is preliminary data.</text>
</comment>
<keyword evidence="1" id="KW-0472">Membrane</keyword>
<evidence type="ECO:0000313" key="3">
    <source>
        <dbReference type="Proteomes" id="UP000319792"/>
    </source>
</evidence>
<feature type="transmembrane region" description="Helical" evidence="1">
    <location>
        <begin position="53"/>
        <end position="71"/>
    </location>
</feature>
<dbReference type="Proteomes" id="UP000319792">
    <property type="component" value="Unassembled WGS sequence"/>
</dbReference>
<proteinExistence type="predicted"/>
<keyword evidence="1" id="KW-1133">Transmembrane helix</keyword>
<sequence length="167" mass="17673">MTFGSLVQYYGPPPGSRSATWIVYTTLTVYAAYAAAITWTWAVSPASRATTTAVLIGLFVVSTAGCVAQAIGTGSRRDGRPTYYAMNRDGTWVPFVALITPRRVATGPAIGAAILAVLTAGVFLRHSGPTMLDVVAFGVYTVAANGAMALSYRHVRNYHRSAPVDPQ</sequence>
<organism evidence="2 3">
    <name type="scientific">Tsukamurella sputi</name>
    <dbReference type="NCBI Taxonomy" id="2591848"/>
    <lineage>
        <taxon>Bacteria</taxon>
        <taxon>Bacillati</taxon>
        <taxon>Actinomycetota</taxon>
        <taxon>Actinomycetes</taxon>
        <taxon>Mycobacteriales</taxon>
        <taxon>Tsukamurellaceae</taxon>
        <taxon>Tsukamurella</taxon>
    </lineage>
</organism>
<dbReference type="AlphaFoldDB" id="A0A5C5RU65"/>
<name>A0A5C5RU65_9ACTN</name>
<dbReference type="RefSeq" id="WP_146431685.1">
    <property type="nucleotide sequence ID" value="NZ_VIGV01000001.1"/>
</dbReference>
<feature type="transmembrane region" description="Helical" evidence="1">
    <location>
        <begin position="130"/>
        <end position="150"/>
    </location>
</feature>
<keyword evidence="3" id="KW-1185">Reference proteome</keyword>
<accession>A0A5C5RU65</accession>
<feature type="transmembrane region" description="Helical" evidence="1">
    <location>
        <begin position="21"/>
        <end position="41"/>
    </location>
</feature>
<feature type="transmembrane region" description="Helical" evidence="1">
    <location>
        <begin position="104"/>
        <end position="124"/>
    </location>
</feature>
<dbReference type="OrthoDB" id="9955881at2"/>
<evidence type="ECO:0000256" key="1">
    <source>
        <dbReference type="SAM" id="Phobius"/>
    </source>
</evidence>
<keyword evidence="1" id="KW-0812">Transmembrane</keyword>
<evidence type="ECO:0000313" key="2">
    <source>
        <dbReference type="EMBL" id="TWS26596.1"/>
    </source>
</evidence>
<protein>
    <submittedName>
        <fullName evidence="2">Uncharacterized protein</fullName>
    </submittedName>
</protein>
<dbReference type="EMBL" id="VIGV01000001">
    <property type="protein sequence ID" value="TWS26596.1"/>
    <property type="molecule type" value="Genomic_DNA"/>
</dbReference>
<gene>
    <name evidence="2" type="ORF">FK268_05075</name>
</gene>